<dbReference type="Pfam" id="PF13499">
    <property type="entry name" value="EF-hand_7"/>
    <property type="match status" value="1"/>
</dbReference>
<dbReference type="WBParaSite" id="TTAC_0000697601-mRNA-1">
    <property type="protein sequence ID" value="TTAC_0000697601-mRNA-1"/>
    <property type="gene ID" value="TTAC_0000697601"/>
</dbReference>
<evidence type="ECO:0000259" key="4">
    <source>
        <dbReference type="PROSITE" id="PS50222"/>
    </source>
</evidence>
<keyword evidence="6" id="KW-1185">Reference proteome</keyword>
<dbReference type="Pfam" id="PF13202">
    <property type="entry name" value="EF-hand_5"/>
    <property type="match status" value="1"/>
</dbReference>
<keyword evidence="3" id="KW-0106">Calcium</keyword>
<dbReference type="STRING" id="6205.A0A0R3X1B3"/>
<dbReference type="SMART" id="SM00054">
    <property type="entry name" value="EFh"/>
    <property type="match status" value="3"/>
</dbReference>
<dbReference type="Gene3D" id="1.10.238.10">
    <property type="entry name" value="EF-hand"/>
    <property type="match status" value="2"/>
</dbReference>
<evidence type="ECO:0000256" key="2">
    <source>
        <dbReference type="ARBA" id="ARBA00022737"/>
    </source>
</evidence>
<dbReference type="PANTHER" id="PTHR34524:SF6">
    <property type="entry name" value="CALCYPHOSINE LIKE"/>
    <property type="match status" value="1"/>
</dbReference>
<evidence type="ECO:0000256" key="3">
    <source>
        <dbReference type="ARBA" id="ARBA00022837"/>
    </source>
</evidence>
<dbReference type="AlphaFoldDB" id="A0A0R3X1B3"/>
<dbReference type="GO" id="GO:0005509">
    <property type="term" value="F:calcium ion binding"/>
    <property type="evidence" value="ECO:0007669"/>
    <property type="project" value="InterPro"/>
</dbReference>
<sequence>MALSVNEQKQLQLDSQSKLAHAKTPLEKLRYTCLSRGASGINGLGRQFRVVDDDGNKSLSLQEFEKGCHDFKVGLTKEEIDELFAGIDRDGSGSINFDEFLEALRPPMSENRKKLVDLVFKKMDKTGDGVITVDDLKGVYDVRSHPKYLNGELSERDVLNEYLKAFESRGEVDGKTYFTCSEFKDVLVCLFLSTNNSYGFCSSICFKVTWQEFLNYYSGVSSSIDDDVYFDLMLRNAYKL</sequence>
<reference evidence="7" key="1">
    <citation type="submission" date="2017-02" db="UniProtKB">
        <authorList>
            <consortium name="WormBaseParasite"/>
        </authorList>
    </citation>
    <scope>IDENTIFICATION</scope>
</reference>
<dbReference type="InterPro" id="IPR011992">
    <property type="entry name" value="EF-hand-dom_pair"/>
</dbReference>
<evidence type="ECO:0000313" key="7">
    <source>
        <dbReference type="WBParaSite" id="TTAC_0000697601-mRNA-1"/>
    </source>
</evidence>
<feature type="domain" description="EF-hand" evidence="4">
    <location>
        <begin position="39"/>
        <end position="74"/>
    </location>
</feature>
<proteinExistence type="predicted"/>
<dbReference type="PROSITE" id="PS50222">
    <property type="entry name" value="EF_HAND_2"/>
    <property type="match status" value="3"/>
</dbReference>
<evidence type="ECO:0000256" key="1">
    <source>
        <dbReference type="ARBA" id="ARBA00022723"/>
    </source>
</evidence>
<name>A0A0R3X1B3_HYDTA</name>
<dbReference type="OrthoDB" id="444540at2759"/>
<dbReference type="PROSITE" id="PS00018">
    <property type="entry name" value="EF_HAND_1"/>
    <property type="match status" value="2"/>
</dbReference>
<gene>
    <name evidence="5" type="ORF">TTAC_LOCUS6961</name>
</gene>
<dbReference type="CDD" id="cd00051">
    <property type="entry name" value="EFh"/>
    <property type="match status" value="2"/>
</dbReference>
<dbReference type="InterPro" id="IPR002048">
    <property type="entry name" value="EF_hand_dom"/>
</dbReference>
<evidence type="ECO:0000313" key="6">
    <source>
        <dbReference type="Proteomes" id="UP000274429"/>
    </source>
</evidence>
<dbReference type="Proteomes" id="UP000274429">
    <property type="component" value="Unassembled WGS sequence"/>
</dbReference>
<keyword evidence="1" id="KW-0479">Metal-binding</keyword>
<dbReference type="InterPro" id="IPR018247">
    <property type="entry name" value="EF_Hand_1_Ca_BS"/>
</dbReference>
<organism evidence="7">
    <name type="scientific">Hydatigena taeniaeformis</name>
    <name type="common">Feline tapeworm</name>
    <name type="synonym">Taenia taeniaeformis</name>
    <dbReference type="NCBI Taxonomy" id="6205"/>
    <lineage>
        <taxon>Eukaryota</taxon>
        <taxon>Metazoa</taxon>
        <taxon>Spiralia</taxon>
        <taxon>Lophotrochozoa</taxon>
        <taxon>Platyhelminthes</taxon>
        <taxon>Cestoda</taxon>
        <taxon>Eucestoda</taxon>
        <taxon>Cyclophyllidea</taxon>
        <taxon>Taeniidae</taxon>
        <taxon>Hydatigera</taxon>
    </lineage>
</organism>
<evidence type="ECO:0000313" key="5">
    <source>
        <dbReference type="EMBL" id="VDM31253.1"/>
    </source>
</evidence>
<protein>
    <submittedName>
        <fullName evidence="7">Calcyphosin-like protein</fullName>
    </submittedName>
</protein>
<feature type="domain" description="EF-hand" evidence="4">
    <location>
        <begin position="75"/>
        <end position="110"/>
    </location>
</feature>
<dbReference type="EMBL" id="UYWX01020334">
    <property type="protein sequence ID" value="VDM31253.1"/>
    <property type="molecule type" value="Genomic_DNA"/>
</dbReference>
<dbReference type="InterPro" id="IPR051581">
    <property type="entry name" value="Ca-bind"/>
</dbReference>
<dbReference type="SUPFAM" id="SSF47473">
    <property type="entry name" value="EF-hand"/>
    <property type="match status" value="1"/>
</dbReference>
<dbReference type="PANTHER" id="PTHR34524">
    <property type="entry name" value="CALCYPHOSIN"/>
    <property type="match status" value="1"/>
</dbReference>
<accession>A0A0R3X1B3</accession>
<keyword evidence="2" id="KW-0677">Repeat</keyword>
<feature type="domain" description="EF-hand" evidence="4">
    <location>
        <begin position="111"/>
        <end position="146"/>
    </location>
</feature>
<reference evidence="5 6" key="2">
    <citation type="submission" date="2018-11" db="EMBL/GenBank/DDBJ databases">
        <authorList>
            <consortium name="Pathogen Informatics"/>
        </authorList>
    </citation>
    <scope>NUCLEOTIDE SEQUENCE [LARGE SCALE GENOMIC DNA]</scope>
</reference>